<dbReference type="Pfam" id="PF01850">
    <property type="entry name" value="PIN"/>
    <property type="match status" value="1"/>
</dbReference>
<gene>
    <name evidence="2" type="ORF">A2310_05730</name>
</gene>
<proteinExistence type="predicted"/>
<dbReference type="InterPro" id="IPR002716">
    <property type="entry name" value="PIN_dom"/>
</dbReference>
<comment type="caution">
    <text evidence="2">The sequence shown here is derived from an EMBL/GenBank/DDBJ whole genome shotgun (WGS) entry which is preliminary data.</text>
</comment>
<evidence type="ECO:0000313" key="3">
    <source>
        <dbReference type="Proteomes" id="UP000178417"/>
    </source>
</evidence>
<dbReference type="InterPro" id="IPR029060">
    <property type="entry name" value="PIN-like_dom_sf"/>
</dbReference>
<dbReference type="AlphaFoldDB" id="A0A1F4SHA9"/>
<dbReference type="EMBL" id="MEUB01000058">
    <property type="protein sequence ID" value="OGC19836.1"/>
    <property type="molecule type" value="Genomic_DNA"/>
</dbReference>
<accession>A0A1F4SHA9</accession>
<protein>
    <recommendedName>
        <fullName evidence="1">PIN domain-containing protein</fullName>
    </recommendedName>
</protein>
<dbReference type="STRING" id="1802579.A2310_05730"/>
<name>A0A1F4SHA9_UNCSA</name>
<organism evidence="2 3">
    <name type="scientific">candidate division WOR-1 bacterium RIFOXYB2_FULL_37_13</name>
    <dbReference type="NCBI Taxonomy" id="1802579"/>
    <lineage>
        <taxon>Bacteria</taxon>
        <taxon>Bacillati</taxon>
        <taxon>Saganbacteria</taxon>
    </lineage>
</organism>
<dbReference type="SUPFAM" id="SSF88723">
    <property type="entry name" value="PIN domain-like"/>
    <property type="match status" value="1"/>
</dbReference>
<dbReference type="Proteomes" id="UP000178417">
    <property type="component" value="Unassembled WGS sequence"/>
</dbReference>
<reference evidence="2 3" key="1">
    <citation type="journal article" date="2016" name="Nat. Commun.">
        <title>Thousands of microbial genomes shed light on interconnected biogeochemical processes in an aquifer system.</title>
        <authorList>
            <person name="Anantharaman K."/>
            <person name="Brown C.T."/>
            <person name="Hug L.A."/>
            <person name="Sharon I."/>
            <person name="Castelle C.J."/>
            <person name="Probst A.J."/>
            <person name="Thomas B.C."/>
            <person name="Singh A."/>
            <person name="Wilkins M.J."/>
            <person name="Karaoz U."/>
            <person name="Brodie E.L."/>
            <person name="Williams K.H."/>
            <person name="Hubbard S.S."/>
            <person name="Banfield J.F."/>
        </authorList>
    </citation>
    <scope>NUCLEOTIDE SEQUENCE [LARGE SCALE GENOMIC DNA]</scope>
</reference>
<sequence>MKRESIYLDTSVISALYDDRVKERQEETKRFFKETILRYDIYVSNLTVSELDQTIDPVKKKEFKDFVKKFNLLKQNKEAESLAKDYIDKKVLSKSSYEDALHIAIASINNINYLVSWNFTDIVKVKTKRMVNFVNSMDGVKTLEIISPPEL</sequence>
<dbReference type="Gene3D" id="3.40.50.1010">
    <property type="entry name" value="5'-nuclease"/>
    <property type="match status" value="1"/>
</dbReference>
<feature type="domain" description="PIN" evidence="1">
    <location>
        <begin position="6"/>
        <end position="114"/>
    </location>
</feature>
<evidence type="ECO:0000313" key="2">
    <source>
        <dbReference type="EMBL" id="OGC19836.1"/>
    </source>
</evidence>
<evidence type="ECO:0000259" key="1">
    <source>
        <dbReference type="Pfam" id="PF01850"/>
    </source>
</evidence>